<dbReference type="EMBL" id="JBHUPD010000001">
    <property type="protein sequence ID" value="MFD2872059.1"/>
    <property type="molecule type" value="Genomic_DNA"/>
</dbReference>
<organism evidence="2 3">
    <name type="scientific">Mucilaginibacter ximonensis</name>
    <dbReference type="NCBI Taxonomy" id="538021"/>
    <lineage>
        <taxon>Bacteria</taxon>
        <taxon>Pseudomonadati</taxon>
        <taxon>Bacteroidota</taxon>
        <taxon>Sphingobacteriia</taxon>
        <taxon>Sphingobacteriales</taxon>
        <taxon>Sphingobacteriaceae</taxon>
        <taxon>Mucilaginibacter</taxon>
    </lineage>
</organism>
<gene>
    <name evidence="2" type="ORF">ACFS5N_06250</name>
</gene>
<evidence type="ECO:0000313" key="3">
    <source>
        <dbReference type="Proteomes" id="UP001597557"/>
    </source>
</evidence>
<dbReference type="RefSeq" id="WP_377183353.1">
    <property type="nucleotide sequence ID" value="NZ_JBHUPD010000001.1"/>
</dbReference>
<keyword evidence="1" id="KW-0472">Membrane</keyword>
<dbReference type="Proteomes" id="UP001597557">
    <property type="component" value="Unassembled WGS sequence"/>
</dbReference>
<protein>
    <submittedName>
        <fullName evidence="2">Uncharacterized protein</fullName>
    </submittedName>
</protein>
<comment type="caution">
    <text evidence="2">The sequence shown here is derived from an EMBL/GenBank/DDBJ whole genome shotgun (WGS) entry which is preliminary data.</text>
</comment>
<proteinExistence type="predicted"/>
<name>A0ABW5YAP8_9SPHI</name>
<reference evidence="3" key="1">
    <citation type="journal article" date="2019" name="Int. J. Syst. Evol. Microbiol.">
        <title>The Global Catalogue of Microorganisms (GCM) 10K type strain sequencing project: providing services to taxonomists for standard genome sequencing and annotation.</title>
        <authorList>
            <consortium name="The Broad Institute Genomics Platform"/>
            <consortium name="The Broad Institute Genome Sequencing Center for Infectious Disease"/>
            <person name="Wu L."/>
            <person name="Ma J."/>
        </authorList>
    </citation>
    <scope>NUCLEOTIDE SEQUENCE [LARGE SCALE GENOMIC DNA]</scope>
    <source>
        <strain evidence="3">KCTC 22437</strain>
    </source>
</reference>
<keyword evidence="1" id="KW-1133">Transmembrane helix</keyword>
<evidence type="ECO:0000313" key="2">
    <source>
        <dbReference type="EMBL" id="MFD2872059.1"/>
    </source>
</evidence>
<evidence type="ECO:0000256" key="1">
    <source>
        <dbReference type="SAM" id="Phobius"/>
    </source>
</evidence>
<sequence length="170" mass="20051">MFKELCIKHTPHLWFTRSGWFATEYQLTDGTDIYGVLNYEWFSRNQCDAQTAAHQWHFSFWSLFSRELTITDGNGEVIGSAERELFSNTYTLNLKSGFRARFYRPSIFSRRYLCESEGYGPLITIENNFPFGLNNDVYIEESQAPASVIPLLIFFGMHLTIYRRGRRKRR</sequence>
<keyword evidence="1" id="KW-0812">Transmembrane</keyword>
<keyword evidence="3" id="KW-1185">Reference proteome</keyword>
<accession>A0ABW5YAP8</accession>
<feature type="transmembrane region" description="Helical" evidence="1">
    <location>
        <begin position="144"/>
        <end position="162"/>
    </location>
</feature>